<keyword evidence="2" id="KW-0472">Membrane</keyword>
<feature type="region of interest" description="Disordered" evidence="1">
    <location>
        <begin position="52"/>
        <end position="96"/>
    </location>
</feature>
<proteinExistence type="predicted"/>
<protein>
    <recommendedName>
        <fullName evidence="5">PepSY domain-containing protein</fullName>
    </recommendedName>
</protein>
<gene>
    <name evidence="3" type="ORF">CWO92_16950</name>
</gene>
<dbReference type="RefSeq" id="WP_101355396.1">
    <property type="nucleotide sequence ID" value="NZ_PIQO01000014.1"/>
</dbReference>
<dbReference type="OrthoDB" id="1787325at2"/>
<accession>A0A2N3LHE5</accession>
<dbReference type="EMBL" id="PIQO01000014">
    <property type="protein sequence ID" value="PKR83943.1"/>
    <property type="molecule type" value="Genomic_DNA"/>
</dbReference>
<evidence type="ECO:0000256" key="2">
    <source>
        <dbReference type="SAM" id="Phobius"/>
    </source>
</evidence>
<evidence type="ECO:0000313" key="3">
    <source>
        <dbReference type="EMBL" id="PKR83943.1"/>
    </source>
</evidence>
<feature type="compositionally biased region" description="Low complexity" evidence="1">
    <location>
        <begin position="61"/>
        <end position="77"/>
    </location>
</feature>
<comment type="caution">
    <text evidence="3">The sequence shown here is derived from an EMBL/GenBank/DDBJ whole genome shotgun (WGS) entry which is preliminary data.</text>
</comment>
<organism evidence="3 4">
    <name type="scientific">Heyndrickxia camelliae</name>
    <dbReference type="NCBI Taxonomy" id="1707093"/>
    <lineage>
        <taxon>Bacteria</taxon>
        <taxon>Bacillati</taxon>
        <taxon>Bacillota</taxon>
        <taxon>Bacilli</taxon>
        <taxon>Bacillales</taxon>
        <taxon>Bacillaceae</taxon>
        <taxon>Heyndrickxia</taxon>
    </lineage>
</organism>
<feature type="transmembrane region" description="Helical" evidence="2">
    <location>
        <begin position="7"/>
        <end position="31"/>
    </location>
</feature>
<keyword evidence="2" id="KW-0812">Transmembrane</keyword>
<dbReference type="Proteomes" id="UP000233440">
    <property type="component" value="Unassembled WGS sequence"/>
</dbReference>
<evidence type="ECO:0008006" key="5">
    <source>
        <dbReference type="Google" id="ProtNLM"/>
    </source>
</evidence>
<keyword evidence="2" id="KW-1133">Transmembrane helix</keyword>
<reference evidence="3 4" key="1">
    <citation type="submission" date="2017-11" db="EMBL/GenBank/DDBJ databases">
        <title>Bacillus camelliae sp. nov., isolated from pu'er tea.</title>
        <authorList>
            <person name="Niu L."/>
        </authorList>
    </citation>
    <scope>NUCLEOTIDE SEQUENCE [LARGE SCALE GENOMIC DNA]</scope>
    <source>
        <strain evidence="3 4">7578-1</strain>
    </source>
</reference>
<name>A0A2N3LHE5_9BACI</name>
<evidence type="ECO:0000313" key="4">
    <source>
        <dbReference type="Proteomes" id="UP000233440"/>
    </source>
</evidence>
<dbReference type="InterPro" id="IPR005625">
    <property type="entry name" value="PepSY-ass_TM"/>
</dbReference>
<dbReference type="Pfam" id="PF03929">
    <property type="entry name" value="PepSY_TM"/>
    <property type="match status" value="1"/>
</dbReference>
<sequence>MRKTRKIHYWIGIISCIFLFIESVSGIYLFFQEKSRENSFGNRQAMFQQNQANYENQQGAGSDSSDNNNSSSQNGQSFAMGQQPPAKRGQMNFNRQGQGGMNSIGMTLRKLHSGIFGLIAGIGMLIMTGTGLVLAVIIGKANKKRKKKESVQI</sequence>
<feature type="transmembrane region" description="Helical" evidence="2">
    <location>
        <begin position="115"/>
        <end position="138"/>
    </location>
</feature>
<evidence type="ECO:0000256" key="1">
    <source>
        <dbReference type="SAM" id="MobiDB-lite"/>
    </source>
</evidence>
<dbReference type="AlphaFoldDB" id="A0A2N3LHE5"/>
<keyword evidence="4" id="KW-1185">Reference proteome</keyword>